<keyword evidence="1" id="KW-0732">Signal</keyword>
<dbReference type="RefSeq" id="WP_002612995.1">
    <property type="nucleotide sequence ID" value="NC_014623.1"/>
</dbReference>
<feature type="chain" id="PRO_5010840289" description="Lipoprotein" evidence="1">
    <location>
        <begin position="20"/>
        <end position="186"/>
    </location>
</feature>
<dbReference type="STRING" id="378806.STAUR_0547"/>
<dbReference type="KEGG" id="sur:STAUR_0547"/>
<evidence type="ECO:0000313" key="4">
    <source>
        <dbReference type="Proteomes" id="UP000001351"/>
    </source>
</evidence>
<evidence type="ECO:0000313" key="3">
    <source>
        <dbReference type="EMBL" id="EAU67421.1"/>
    </source>
</evidence>
<dbReference type="eggNOG" id="ENOG50334JG">
    <property type="taxonomic scope" value="Bacteria"/>
</dbReference>
<accession>Q095P5</accession>
<dbReference type="PROSITE" id="PS51257">
    <property type="entry name" value="PROKAR_LIPOPROTEIN"/>
    <property type="match status" value="1"/>
</dbReference>
<protein>
    <recommendedName>
        <fullName evidence="6">Lipoprotein</fullName>
    </recommendedName>
</protein>
<gene>
    <name evidence="2" type="ordered locus">STAUR_0547</name>
    <name evidence="3" type="ORF">STIAU_1657</name>
</gene>
<proteinExistence type="predicted"/>
<reference evidence="3 5" key="1">
    <citation type="submission" date="2006-04" db="EMBL/GenBank/DDBJ databases">
        <authorList>
            <person name="Nierman W.C."/>
        </authorList>
    </citation>
    <scope>NUCLEOTIDE SEQUENCE [LARGE SCALE GENOMIC DNA]</scope>
    <source>
        <strain evidence="3 5">DW4/3-1</strain>
    </source>
</reference>
<name>Q095P5_STIAD</name>
<dbReference type="Proteomes" id="UP000032702">
    <property type="component" value="Unassembled WGS sequence"/>
</dbReference>
<sequence>MNLKHCLLCALTLSTAACGADEKKDPGVPPPPKPAEELQQLKFFNGTWNCEGKTQDDGSTPGYEFKSTLQVAPYLDNYWIEMKYEEHTSKTNPYGFKSYGRVGWDGTKQKFVRLHTASQGAWETALSPGFVDSKLVWTGDLNNLGNPEPVPFRHTFEKKSDTLLNTSFELQVEGVWKLIQVETCKK</sequence>
<evidence type="ECO:0000256" key="1">
    <source>
        <dbReference type="SAM" id="SignalP"/>
    </source>
</evidence>
<keyword evidence="4" id="KW-1185">Reference proteome</keyword>
<evidence type="ECO:0000313" key="5">
    <source>
        <dbReference type="Proteomes" id="UP000032702"/>
    </source>
</evidence>
<organism evidence="3 5">
    <name type="scientific">Stigmatella aurantiaca (strain DW4/3-1)</name>
    <dbReference type="NCBI Taxonomy" id="378806"/>
    <lineage>
        <taxon>Bacteria</taxon>
        <taxon>Pseudomonadati</taxon>
        <taxon>Myxococcota</taxon>
        <taxon>Myxococcia</taxon>
        <taxon>Myxococcales</taxon>
        <taxon>Cystobacterineae</taxon>
        <taxon>Archangiaceae</taxon>
        <taxon>Stigmatella</taxon>
    </lineage>
</organism>
<dbReference type="AlphaFoldDB" id="Q095P5"/>
<evidence type="ECO:0008006" key="6">
    <source>
        <dbReference type="Google" id="ProtNLM"/>
    </source>
</evidence>
<dbReference type="EMBL" id="CP002271">
    <property type="protein sequence ID" value="ADO68351.1"/>
    <property type="molecule type" value="Genomic_DNA"/>
</dbReference>
<dbReference type="Pfam" id="PF07617">
    <property type="entry name" value="DUF1579"/>
    <property type="match status" value="1"/>
</dbReference>
<dbReference type="EMBL" id="AAMD01000033">
    <property type="protein sequence ID" value="EAU67421.1"/>
    <property type="molecule type" value="Genomic_DNA"/>
</dbReference>
<dbReference type="HOGENOM" id="CLU_1479555_0_0_7"/>
<reference evidence="2 4" key="2">
    <citation type="journal article" date="2011" name="Mol. Biol. Evol.">
        <title>Comparative genomic analysis of fruiting body formation in Myxococcales.</title>
        <authorList>
            <person name="Huntley S."/>
            <person name="Hamann N."/>
            <person name="Wegener-Feldbrugge S."/>
            <person name="Treuner-Lange A."/>
            <person name="Kube M."/>
            <person name="Reinhardt R."/>
            <person name="Klages S."/>
            <person name="Muller R."/>
            <person name="Ronning C.M."/>
            <person name="Nierman W.C."/>
            <person name="Sogaard-Andersen L."/>
        </authorList>
    </citation>
    <scope>NUCLEOTIDE SEQUENCE [LARGE SCALE GENOMIC DNA]</scope>
    <source>
        <strain evidence="2 4">DW4/3-1</strain>
    </source>
</reference>
<evidence type="ECO:0000313" key="2">
    <source>
        <dbReference type="EMBL" id="ADO68351.1"/>
    </source>
</evidence>
<feature type="signal peptide" evidence="1">
    <location>
        <begin position="1"/>
        <end position="19"/>
    </location>
</feature>
<dbReference type="Proteomes" id="UP000001351">
    <property type="component" value="Chromosome"/>
</dbReference>
<dbReference type="InterPro" id="IPR011473">
    <property type="entry name" value="DUF1579"/>
</dbReference>